<proteinExistence type="predicted"/>
<accession>A0A1U8PK33</accession>
<dbReference type="Pfam" id="PF03732">
    <property type="entry name" value="Retrotrans_gag"/>
    <property type="match status" value="1"/>
</dbReference>
<organism evidence="3 4">
    <name type="scientific">Gossypium hirsutum</name>
    <name type="common">Upland cotton</name>
    <name type="synonym">Gossypium mexicanum</name>
    <dbReference type="NCBI Taxonomy" id="3635"/>
    <lineage>
        <taxon>Eukaryota</taxon>
        <taxon>Viridiplantae</taxon>
        <taxon>Streptophyta</taxon>
        <taxon>Embryophyta</taxon>
        <taxon>Tracheophyta</taxon>
        <taxon>Spermatophyta</taxon>
        <taxon>Magnoliopsida</taxon>
        <taxon>eudicotyledons</taxon>
        <taxon>Gunneridae</taxon>
        <taxon>Pentapetalae</taxon>
        <taxon>rosids</taxon>
        <taxon>malvids</taxon>
        <taxon>Malvales</taxon>
        <taxon>Malvaceae</taxon>
        <taxon>Malvoideae</taxon>
        <taxon>Gossypium</taxon>
    </lineage>
</organism>
<dbReference type="AlphaFoldDB" id="A0A1U8PK33"/>
<evidence type="ECO:0000259" key="2">
    <source>
        <dbReference type="Pfam" id="PF03732"/>
    </source>
</evidence>
<name>A0A1U8PK33_GOSHI</name>
<dbReference type="KEGG" id="ghi:107959891"/>
<evidence type="ECO:0000256" key="1">
    <source>
        <dbReference type="SAM" id="MobiDB-lite"/>
    </source>
</evidence>
<feature type="compositionally biased region" description="Low complexity" evidence="1">
    <location>
        <begin position="12"/>
        <end position="26"/>
    </location>
</feature>
<reference evidence="3" key="1">
    <citation type="journal article" date="2020" name="Nat. Genet.">
        <title>Genomic diversifications of five Gossypium allopolyploid species and their impact on cotton improvement.</title>
        <authorList>
            <person name="Chen Z.J."/>
            <person name="Sreedasyam A."/>
            <person name="Ando A."/>
            <person name="Song Q."/>
            <person name="De Santiago L.M."/>
            <person name="Hulse-Kemp A.M."/>
            <person name="Ding M."/>
            <person name="Ye W."/>
            <person name="Kirkbride R.C."/>
            <person name="Jenkins J."/>
            <person name="Plott C."/>
            <person name="Lovell J."/>
            <person name="Lin Y.M."/>
            <person name="Vaughn R."/>
            <person name="Liu B."/>
            <person name="Simpson S."/>
            <person name="Scheffler B.E."/>
            <person name="Wen L."/>
            <person name="Saski C.A."/>
            <person name="Grover C.E."/>
            <person name="Hu G."/>
            <person name="Conover J.L."/>
            <person name="Carlson J.W."/>
            <person name="Shu S."/>
            <person name="Boston L.B."/>
            <person name="Williams M."/>
            <person name="Peterson D.G."/>
            <person name="McGee K."/>
            <person name="Jones D.C."/>
            <person name="Wendel J.F."/>
            <person name="Stelly D.M."/>
            <person name="Grimwood J."/>
            <person name="Schmutz J."/>
        </authorList>
    </citation>
    <scope>NUCLEOTIDE SEQUENCE [LARGE SCALE GENOMIC DNA]</scope>
    <source>
        <strain evidence="3">cv. TM-1</strain>
    </source>
</reference>
<dbReference type="OrthoDB" id="2272416at2759"/>
<evidence type="ECO:0000313" key="4">
    <source>
        <dbReference type="RefSeq" id="XP_016751555.1"/>
    </source>
</evidence>
<sequence length="138" mass="16126">MIAEALQRAVGSMPATTSTPATRRAPMNELGKYGATEFLGSKGIDSTIAENWLETTKRILKQLECTPQESLVCVVSLLQEEAYIWWESVIQNVPEEQVNWEFFQREFQKKYLRETYIEDQKQEFLMLKQKYMSVVDYE</sequence>
<protein>
    <recommendedName>
        <fullName evidence="2">Retrotransposon gag domain-containing protein</fullName>
    </recommendedName>
</protein>
<dbReference type="PaxDb" id="3635-A0A1U8PK33"/>
<dbReference type="PANTHER" id="PTHR34482">
    <property type="entry name" value="DNA DAMAGE-INDUCIBLE PROTEIN 1-LIKE"/>
    <property type="match status" value="1"/>
</dbReference>
<evidence type="ECO:0000313" key="3">
    <source>
        <dbReference type="Proteomes" id="UP000818029"/>
    </source>
</evidence>
<dbReference type="RefSeq" id="XP_016751555.1">
    <property type="nucleotide sequence ID" value="XM_016896066.1"/>
</dbReference>
<keyword evidence="3" id="KW-1185">Reference proteome</keyword>
<feature type="domain" description="Retrotransposon gag" evidence="2">
    <location>
        <begin position="74"/>
        <end position="137"/>
    </location>
</feature>
<dbReference type="GeneID" id="107959891"/>
<feature type="region of interest" description="Disordered" evidence="1">
    <location>
        <begin position="7"/>
        <end position="26"/>
    </location>
</feature>
<gene>
    <name evidence="4" type="primary">LOC107959891</name>
</gene>
<dbReference type="InterPro" id="IPR005162">
    <property type="entry name" value="Retrotrans_gag_dom"/>
</dbReference>
<reference evidence="4" key="2">
    <citation type="submission" date="2025-08" db="UniProtKB">
        <authorList>
            <consortium name="RefSeq"/>
        </authorList>
    </citation>
    <scope>IDENTIFICATION</scope>
</reference>
<dbReference type="PANTHER" id="PTHR34482:SF36">
    <property type="entry name" value="RETROTRANSPOSON GAG DOMAIN-CONTAINING PROTEIN"/>
    <property type="match status" value="1"/>
</dbReference>
<dbReference type="Proteomes" id="UP000818029">
    <property type="component" value="Chromosome A11"/>
</dbReference>